<proteinExistence type="predicted"/>
<comment type="caution">
    <text evidence="2">The sequence shown here is derived from an EMBL/GenBank/DDBJ whole genome shotgun (WGS) entry which is preliminary data.</text>
</comment>
<name>A0A918QPJ8_9ACTN</name>
<keyword evidence="3" id="KW-1185">Reference proteome</keyword>
<reference evidence="2" key="1">
    <citation type="journal article" date="2014" name="Int. J. Syst. Evol. Microbiol.">
        <title>Complete genome sequence of Corynebacterium casei LMG S-19264T (=DSM 44701T), isolated from a smear-ripened cheese.</title>
        <authorList>
            <consortium name="US DOE Joint Genome Institute (JGI-PGF)"/>
            <person name="Walter F."/>
            <person name="Albersmeier A."/>
            <person name="Kalinowski J."/>
            <person name="Ruckert C."/>
        </authorList>
    </citation>
    <scope>NUCLEOTIDE SEQUENCE</scope>
    <source>
        <strain evidence="2">JCM 4988</strain>
    </source>
</reference>
<dbReference type="EMBL" id="BMWG01000031">
    <property type="protein sequence ID" value="GGZ60946.1"/>
    <property type="molecule type" value="Genomic_DNA"/>
</dbReference>
<sequence>MITLAERDGLRADVMVAHITCRRAANPPSSPCPDPARPLPLPLPLPLPRRADAAPGPPDPRTPGPPDPRTPGTPDPWTPGTPSAEDSAHLERDRDRAHTP</sequence>
<protein>
    <submittedName>
        <fullName evidence="2">Uncharacterized protein</fullName>
    </submittedName>
</protein>
<evidence type="ECO:0000256" key="1">
    <source>
        <dbReference type="SAM" id="MobiDB-lite"/>
    </source>
</evidence>
<gene>
    <name evidence="2" type="ORF">GCM10010387_63280</name>
</gene>
<evidence type="ECO:0000313" key="3">
    <source>
        <dbReference type="Proteomes" id="UP000630936"/>
    </source>
</evidence>
<organism evidence="2 3">
    <name type="scientific">Streptomyces inusitatus</name>
    <dbReference type="NCBI Taxonomy" id="68221"/>
    <lineage>
        <taxon>Bacteria</taxon>
        <taxon>Bacillati</taxon>
        <taxon>Actinomycetota</taxon>
        <taxon>Actinomycetes</taxon>
        <taxon>Kitasatosporales</taxon>
        <taxon>Streptomycetaceae</taxon>
        <taxon>Streptomyces</taxon>
    </lineage>
</organism>
<accession>A0A918QPJ8</accession>
<evidence type="ECO:0000313" key="2">
    <source>
        <dbReference type="EMBL" id="GGZ60946.1"/>
    </source>
</evidence>
<dbReference type="AlphaFoldDB" id="A0A918QPJ8"/>
<dbReference type="Proteomes" id="UP000630936">
    <property type="component" value="Unassembled WGS sequence"/>
</dbReference>
<feature type="compositionally biased region" description="Basic and acidic residues" evidence="1">
    <location>
        <begin position="86"/>
        <end position="100"/>
    </location>
</feature>
<reference evidence="2" key="2">
    <citation type="submission" date="2020-09" db="EMBL/GenBank/DDBJ databases">
        <authorList>
            <person name="Sun Q."/>
            <person name="Ohkuma M."/>
        </authorList>
    </citation>
    <scope>NUCLEOTIDE SEQUENCE</scope>
    <source>
        <strain evidence="2">JCM 4988</strain>
    </source>
</reference>
<feature type="compositionally biased region" description="Pro residues" evidence="1">
    <location>
        <begin position="28"/>
        <end position="47"/>
    </location>
</feature>
<feature type="region of interest" description="Disordered" evidence="1">
    <location>
        <begin position="24"/>
        <end position="100"/>
    </location>
</feature>
<feature type="compositionally biased region" description="Pro residues" evidence="1">
    <location>
        <begin position="55"/>
        <end position="79"/>
    </location>
</feature>